<evidence type="ECO:0000313" key="3">
    <source>
        <dbReference type="Proteomes" id="UP001218218"/>
    </source>
</evidence>
<organism evidence="2 3">
    <name type="scientific">Mycena albidolilacea</name>
    <dbReference type="NCBI Taxonomy" id="1033008"/>
    <lineage>
        <taxon>Eukaryota</taxon>
        <taxon>Fungi</taxon>
        <taxon>Dikarya</taxon>
        <taxon>Basidiomycota</taxon>
        <taxon>Agaricomycotina</taxon>
        <taxon>Agaricomycetes</taxon>
        <taxon>Agaricomycetidae</taxon>
        <taxon>Agaricales</taxon>
        <taxon>Marasmiineae</taxon>
        <taxon>Mycenaceae</taxon>
        <taxon>Mycena</taxon>
    </lineage>
</organism>
<reference evidence="2" key="1">
    <citation type="submission" date="2023-03" db="EMBL/GenBank/DDBJ databases">
        <title>Massive genome expansion in bonnet fungi (Mycena s.s.) driven by repeated elements and novel gene families across ecological guilds.</title>
        <authorList>
            <consortium name="Lawrence Berkeley National Laboratory"/>
            <person name="Harder C.B."/>
            <person name="Miyauchi S."/>
            <person name="Viragh M."/>
            <person name="Kuo A."/>
            <person name="Thoen E."/>
            <person name="Andreopoulos B."/>
            <person name="Lu D."/>
            <person name="Skrede I."/>
            <person name="Drula E."/>
            <person name="Henrissat B."/>
            <person name="Morin E."/>
            <person name="Kohler A."/>
            <person name="Barry K."/>
            <person name="LaButti K."/>
            <person name="Morin E."/>
            <person name="Salamov A."/>
            <person name="Lipzen A."/>
            <person name="Mereny Z."/>
            <person name="Hegedus B."/>
            <person name="Baldrian P."/>
            <person name="Stursova M."/>
            <person name="Weitz H."/>
            <person name="Taylor A."/>
            <person name="Grigoriev I.V."/>
            <person name="Nagy L.G."/>
            <person name="Martin F."/>
            <person name="Kauserud H."/>
        </authorList>
    </citation>
    <scope>NUCLEOTIDE SEQUENCE</scope>
    <source>
        <strain evidence="2">CBHHK002</strain>
    </source>
</reference>
<keyword evidence="1" id="KW-0175">Coiled coil</keyword>
<name>A0AAD7E8E4_9AGAR</name>
<keyword evidence="3" id="KW-1185">Reference proteome</keyword>
<dbReference type="AlphaFoldDB" id="A0AAD7E8E4"/>
<comment type="caution">
    <text evidence="2">The sequence shown here is derived from an EMBL/GenBank/DDBJ whole genome shotgun (WGS) entry which is preliminary data.</text>
</comment>
<protein>
    <recommendedName>
        <fullName evidence="4">F-box domain-containing protein</fullName>
    </recommendedName>
</protein>
<dbReference type="Proteomes" id="UP001218218">
    <property type="component" value="Unassembled WGS sequence"/>
</dbReference>
<sequence>MPRIDARVQESLRARIEEISSKIDLQKELLRKLERDKSVAQRQLNSVVDPMARLPLEISSEIFLQYLDLFSTAEERGARQLLLNICNTWTTIALSSPGLWSTIAIQFPGHPRGLPIVLPTWFERAANRPVSLFLYGDLSILNHPVSTIIWEHCGQLKDLEIVTDSSYHIDKADPIIINLFDDIDLSDDEDDEDMIPGLMPLLRTLKISSLIHERRFQIYEILHLLRRAPNLAECTFHHRYRFGNPGIAPGTLVLPSLRRLRFGATTLDISVNTRILDFLALPALQSLILPLQAECSQSLVSFLERSMPPLQELVLGMRENHLAYHFMREYLLLIPTLSRFDLWWPSQQSFLADFFAALVDSDSDPGSPSLLPNLRSLTIRTDFGRSPWLNFPRSSRFDIAESSWRTLLRAVSARRTKLHALRVFANPPPADVLAAFKELAEDGTVRVCIGVDESEFCAFGESRSQAM</sequence>
<evidence type="ECO:0000313" key="2">
    <source>
        <dbReference type="EMBL" id="KAJ7302090.1"/>
    </source>
</evidence>
<accession>A0AAD7E8E4</accession>
<gene>
    <name evidence="2" type="ORF">DFH08DRAFT_94005</name>
</gene>
<dbReference type="EMBL" id="JARIHO010000121">
    <property type="protein sequence ID" value="KAJ7302090.1"/>
    <property type="molecule type" value="Genomic_DNA"/>
</dbReference>
<dbReference type="InterPro" id="IPR032675">
    <property type="entry name" value="LRR_dom_sf"/>
</dbReference>
<dbReference type="Gene3D" id="3.80.10.10">
    <property type="entry name" value="Ribonuclease Inhibitor"/>
    <property type="match status" value="1"/>
</dbReference>
<evidence type="ECO:0008006" key="4">
    <source>
        <dbReference type="Google" id="ProtNLM"/>
    </source>
</evidence>
<feature type="coiled-coil region" evidence="1">
    <location>
        <begin position="16"/>
        <end position="43"/>
    </location>
</feature>
<evidence type="ECO:0000256" key="1">
    <source>
        <dbReference type="SAM" id="Coils"/>
    </source>
</evidence>
<proteinExistence type="predicted"/>